<feature type="region of interest" description="Disordered" evidence="1">
    <location>
        <begin position="106"/>
        <end position="177"/>
    </location>
</feature>
<protein>
    <submittedName>
        <fullName evidence="3">Uncharacterized protein</fullName>
    </submittedName>
</protein>
<reference evidence="3 4" key="1">
    <citation type="submission" date="2024-04" db="EMBL/GenBank/DDBJ databases">
        <authorList>
            <person name="Rising A."/>
            <person name="Reimegard J."/>
            <person name="Sonavane S."/>
            <person name="Akerstrom W."/>
            <person name="Nylinder S."/>
            <person name="Hedman E."/>
            <person name="Kallberg Y."/>
        </authorList>
    </citation>
    <scope>NUCLEOTIDE SEQUENCE [LARGE SCALE GENOMIC DNA]</scope>
</reference>
<dbReference type="AlphaFoldDB" id="A0AAV2B407"/>
<gene>
    <name evidence="3" type="ORF">LARSCL_LOCUS16452</name>
</gene>
<name>A0AAV2B407_9ARAC</name>
<dbReference type="EMBL" id="CAXIEN010000263">
    <property type="protein sequence ID" value="CAL1290385.1"/>
    <property type="molecule type" value="Genomic_DNA"/>
</dbReference>
<keyword evidence="4" id="KW-1185">Reference proteome</keyword>
<feature type="compositionally biased region" description="Low complexity" evidence="1">
    <location>
        <begin position="106"/>
        <end position="123"/>
    </location>
</feature>
<dbReference type="Proteomes" id="UP001497382">
    <property type="component" value="Unassembled WGS sequence"/>
</dbReference>
<keyword evidence="2" id="KW-1133">Transmembrane helix</keyword>
<evidence type="ECO:0000256" key="2">
    <source>
        <dbReference type="SAM" id="Phobius"/>
    </source>
</evidence>
<accession>A0AAV2B407</accession>
<comment type="caution">
    <text evidence="3">The sequence shown here is derived from an EMBL/GenBank/DDBJ whole genome shotgun (WGS) entry which is preliminary data.</text>
</comment>
<feature type="compositionally biased region" description="Pro residues" evidence="1">
    <location>
        <begin position="124"/>
        <end position="177"/>
    </location>
</feature>
<feature type="transmembrane region" description="Helical" evidence="2">
    <location>
        <begin position="63"/>
        <end position="83"/>
    </location>
</feature>
<keyword evidence="2" id="KW-0812">Transmembrane</keyword>
<evidence type="ECO:0000313" key="3">
    <source>
        <dbReference type="EMBL" id="CAL1290385.1"/>
    </source>
</evidence>
<evidence type="ECO:0000313" key="4">
    <source>
        <dbReference type="Proteomes" id="UP001497382"/>
    </source>
</evidence>
<keyword evidence="2" id="KW-0472">Membrane</keyword>
<proteinExistence type="predicted"/>
<feature type="transmembrane region" description="Helical" evidence="2">
    <location>
        <begin position="35"/>
        <end position="57"/>
    </location>
</feature>
<sequence length="177" mass="19605">METTLNIPVGLRYTVQPWLRGYHPINDGQESSSSLITWIIGLFVILLFIVVTGITVLGHIHSGLAVVISVLLGCIVCCIWEGLNWNHDFGWLRKICGCRDAEIHTPEQPSPSQQLLQPTLQEPVPEPPTLQEPVPEPPTLQEPVPEPPTLQEPVPEPPTLQEPVPRPPTLQEPVPEP</sequence>
<organism evidence="3 4">
    <name type="scientific">Larinioides sclopetarius</name>
    <dbReference type="NCBI Taxonomy" id="280406"/>
    <lineage>
        <taxon>Eukaryota</taxon>
        <taxon>Metazoa</taxon>
        <taxon>Ecdysozoa</taxon>
        <taxon>Arthropoda</taxon>
        <taxon>Chelicerata</taxon>
        <taxon>Arachnida</taxon>
        <taxon>Araneae</taxon>
        <taxon>Araneomorphae</taxon>
        <taxon>Entelegynae</taxon>
        <taxon>Araneoidea</taxon>
        <taxon>Araneidae</taxon>
        <taxon>Larinioides</taxon>
    </lineage>
</organism>
<evidence type="ECO:0000256" key="1">
    <source>
        <dbReference type="SAM" id="MobiDB-lite"/>
    </source>
</evidence>